<dbReference type="RefSeq" id="WP_121194186.1">
    <property type="nucleotide sequence ID" value="NZ_RBWV01000013.1"/>
</dbReference>
<reference evidence="8 9" key="1">
    <citation type="submission" date="2018-10" db="EMBL/GenBank/DDBJ databases">
        <title>Genomic Encyclopedia of Archaeal and Bacterial Type Strains, Phase II (KMG-II): from individual species to whole genera.</title>
        <authorList>
            <person name="Goeker M."/>
        </authorList>
    </citation>
    <scope>NUCLEOTIDE SEQUENCE [LARGE SCALE GENOMIC DNA]</scope>
    <source>
        <strain evidence="8 9">RP-AC37</strain>
    </source>
</reference>
<name>A0A420XN26_9ACTN</name>
<proteinExistence type="predicted"/>
<dbReference type="Proteomes" id="UP000281955">
    <property type="component" value="Unassembled WGS sequence"/>
</dbReference>
<gene>
    <name evidence="8" type="ORF">CLV35_2925</name>
</gene>
<feature type="domain" description="Type II secretion system protein GspF" evidence="7">
    <location>
        <begin position="115"/>
        <end position="239"/>
    </location>
</feature>
<keyword evidence="4 6" id="KW-1133">Transmembrane helix</keyword>
<feature type="transmembrane region" description="Helical" evidence="6">
    <location>
        <begin position="247"/>
        <end position="269"/>
    </location>
</feature>
<dbReference type="Pfam" id="PF00482">
    <property type="entry name" value="T2SSF"/>
    <property type="match status" value="1"/>
</dbReference>
<keyword evidence="2" id="KW-1003">Cell membrane</keyword>
<evidence type="ECO:0000313" key="9">
    <source>
        <dbReference type="Proteomes" id="UP000281955"/>
    </source>
</evidence>
<sequence>MGALIGLAFGAGLLLVWLSFGPPREPKPRTTPRLSERMSDMLAQAGVESVTPLALVGACAGTGVVVLLVMALVSHSPVVATAFASMAAYAPLGLVRMRQRKRRADLRELWPEVVDNLASGVRAGLSLPEALTQVGARGPEQLRSHFVRFGEDYRATGRFGPCLDRLKASLADPVGDRIVESLRLAREVGGSDLGRLLRTLSGFLREEARARAELQARQSWTVNGARLAVAAPWLVLGLLAFNPDGVAAFNSAAGAVVLLVGGGVCLLAYRLMLQIARLPEEERVLR</sequence>
<evidence type="ECO:0000256" key="1">
    <source>
        <dbReference type="ARBA" id="ARBA00004651"/>
    </source>
</evidence>
<feature type="transmembrane region" description="Helical" evidence="6">
    <location>
        <begin position="45"/>
        <end position="72"/>
    </location>
</feature>
<evidence type="ECO:0000256" key="2">
    <source>
        <dbReference type="ARBA" id="ARBA00022475"/>
    </source>
</evidence>
<keyword evidence="3 6" id="KW-0812">Transmembrane</keyword>
<dbReference type="OrthoDB" id="3217742at2"/>
<protein>
    <submittedName>
        <fullName evidence="8">Tight adherence protein B</fullName>
    </submittedName>
</protein>
<dbReference type="PANTHER" id="PTHR35007:SF2">
    <property type="entry name" value="PILUS ASSEMBLE PROTEIN"/>
    <property type="match status" value="1"/>
</dbReference>
<feature type="transmembrane region" description="Helical" evidence="6">
    <location>
        <begin position="78"/>
        <end position="97"/>
    </location>
</feature>
<comment type="subcellular location">
    <subcellularLocation>
        <location evidence="1">Cell membrane</location>
        <topology evidence="1">Multi-pass membrane protein</topology>
    </subcellularLocation>
</comment>
<feature type="transmembrane region" description="Helical" evidence="6">
    <location>
        <begin position="6"/>
        <end position="24"/>
    </location>
</feature>
<evidence type="ECO:0000256" key="6">
    <source>
        <dbReference type="SAM" id="Phobius"/>
    </source>
</evidence>
<dbReference type="EMBL" id="RBWV01000013">
    <property type="protein sequence ID" value="RKS72676.1"/>
    <property type="molecule type" value="Genomic_DNA"/>
</dbReference>
<organism evidence="8 9">
    <name type="scientific">Motilibacter peucedani</name>
    <dbReference type="NCBI Taxonomy" id="598650"/>
    <lineage>
        <taxon>Bacteria</taxon>
        <taxon>Bacillati</taxon>
        <taxon>Actinomycetota</taxon>
        <taxon>Actinomycetes</taxon>
        <taxon>Motilibacterales</taxon>
        <taxon>Motilibacteraceae</taxon>
        <taxon>Motilibacter</taxon>
    </lineage>
</organism>
<keyword evidence="9" id="KW-1185">Reference proteome</keyword>
<dbReference type="InterPro" id="IPR018076">
    <property type="entry name" value="T2SS_GspF_dom"/>
</dbReference>
<dbReference type="AlphaFoldDB" id="A0A420XN26"/>
<keyword evidence="5 6" id="KW-0472">Membrane</keyword>
<dbReference type="GO" id="GO:0005886">
    <property type="term" value="C:plasma membrane"/>
    <property type="evidence" value="ECO:0007669"/>
    <property type="project" value="UniProtKB-SubCell"/>
</dbReference>
<comment type="caution">
    <text evidence="8">The sequence shown here is derived from an EMBL/GenBank/DDBJ whole genome shotgun (WGS) entry which is preliminary data.</text>
</comment>
<feature type="transmembrane region" description="Helical" evidence="6">
    <location>
        <begin position="224"/>
        <end position="241"/>
    </location>
</feature>
<evidence type="ECO:0000313" key="8">
    <source>
        <dbReference type="EMBL" id="RKS72676.1"/>
    </source>
</evidence>
<evidence type="ECO:0000256" key="5">
    <source>
        <dbReference type="ARBA" id="ARBA00023136"/>
    </source>
</evidence>
<evidence type="ECO:0000259" key="7">
    <source>
        <dbReference type="Pfam" id="PF00482"/>
    </source>
</evidence>
<accession>A0A420XN26</accession>
<dbReference type="PANTHER" id="PTHR35007">
    <property type="entry name" value="INTEGRAL MEMBRANE PROTEIN-RELATED"/>
    <property type="match status" value="1"/>
</dbReference>
<dbReference type="InParanoid" id="A0A420XN26"/>
<evidence type="ECO:0000256" key="3">
    <source>
        <dbReference type="ARBA" id="ARBA00022692"/>
    </source>
</evidence>
<evidence type="ECO:0000256" key="4">
    <source>
        <dbReference type="ARBA" id="ARBA00022989"/>
    </source>
</evidence>